<feature type="domain" description="Bacterial Ig-like" evidence="3">
    <location>
        <begin position="632"/>
        <end position="729"/>
    </location>
</feature>
<feature type="domain" description="DUF4347" evidence="2">
    <location>
        <begin position="106"/>
        <end position="263"/>
    </location>
</feature>
<dbReference type="Pfam" id="PF14252">
    <property type="entry name" value="DUF4347"/>
    <property type="match status" value="1"/>
</dbReference>
<dbReference type="SUPFAM" id="SSF110296">
    <property type="entry name" value="Oligoxyloglucan reducing end-specific cellobiohydrolase"/>
    <property type="match status" value="1"/>
</dbReference>
<accession>A0ABV3ZZK4</accession>
<feature type="domain" description="Bacterial Ig-like" evidence="3">
    <location>
        <begin position="1341"/>
        <end position="1442"/>
    </location>
</feature>
<evidence type="ECO:0000313" key="5">
    <source>
        <dbReference type="Proteomes" id="UP001561046"/>
    </source>
</evidence>
<dbReference type="EMBL" id="JBFYGN010000028">
    <property type="protein sequence ID" value="MEX8194883.1"/>
    <property type="molecule type" value="Genomic_DNA"/>
</dbReference>
<dbReference type="SUPFAM" id="SSF49313">
    <property type="entry name" value="Cadherin-like"/>
    <property type="match status" value="1"/>
</dbReference>
<evidence type="ECO:0000313" key="4">
    <source>
        <dbReference type="EMBL" id="MEX8194883.1"/>
    </source>
</evidence>
<sequence length="2166" mass="214989">MNFVTKNLWQRVSAILTSTKQSQMNFDAISYMSRSNSALRPSSSVRPLALEQRFMFDGAAVAVVADQAHAAAPDTAVDHAAKVASNPQLHPIALDSSPPAATQQTVVFVDSRVKDYQQLVSNLASDTQVVVLNGNQDGLQQIADYLALHSGTTTAEILAHGNAGELWLGSSYLSTANLSAHADTLARVGNGLVAGGDILIYACNTAEGETGRQFVNSWATLTGRDIAASSNRTGTGGDWALEISTGIIESHNVLSAEAMAAYQYGLATLTVTNNADTGFGSLRQALSDAVAGDIVTFNSSMTVNLNSQLIVTKNLTIDGDLNNDGVADVTLSGQYKTQVIRVNPGVTATFDGLVITQGLAVGQGGNAGVDGAASMGGGIFNAGNLTLNNVKVTANAASGGGGGGGVTAPYAGGAVGGGGGGGGALGGQIGGHGGSAGFGSGIYSGTSGSANTGGIGGSYSAFYMGGRGGSSTGGAGGIGAAGYSNGGAGGTANNGTLSIGGGGGGSGWDKAGRSGAAASGGIYNATTGSLTIIGTSVISNNLGAGGGGGGGGGIGGSADPGGAGGKGVGAIWNKGTLLMTAANFAAMSGNVGGSGSGGFASGGGANGGSPAAVNNIYNDGGTLNTNYAPPVAATIVVTNTAQHIGSTSLVTITFNQAVVGFTNADLTVSNGTLSPVASSDGGITWTAIFTPNSSVTSGTNHIVLDNTGVNSASTGTPGSGTTSSNNYAIDTVRPTATVAVTGSTLSTTAPGTVTITFSEAVTGFSLADMTASNGTLSNLTTSDNIHWTATLTPNSGNTSSGNVITLDNTLYTDTATNAGTGTTLSNTYTVDTVRPTASIVVANNALNIGGTSLVTITFSEAVTGFTNADLTVADGTLSAVSSSDGGITWTATLTPTGGVSHTGDVISLNNAGVSDVAGNAGSGTTNSNTYAVDTQRPTATIVFANPNIGIGQTSQVTITFSEAVTGFSNADLTVSNGTLSAVSSSDGGVTWTATFTPTASIVSASNHITLDNTTVQDAAGNVGSGTTASNNYAIDGVRPTATVVVSSSSLKIGDTAQVTITFSEAVTGFTNADLTIANGTLSAVSSSDGGVTWTATFTPTSNITNTTNVITLDNTGVQDGAGNAGTGTTTSNNYAIDTQRPTATIVMANPTLAAGQTSLVTFTFSEAVTGFSNADLTVSNGTLSAVSSSDGGTTWTATFTPTNNVHATSNVIGLNNTTYTDLAGNAGAGVTSSANFTIDTVRPTATIVVANPALNAGSSSLVTITFSEAVTGFTNADLTVEHGTLSAVSSSDGGVTWSATFTPSVNVTDTTNVITLDNSGVQNASGNTGTGATTSNNYSIDTQRPTATIVVSSDHLGIGGSSLVTITFSEAVTGFTNADLTIDNGTLSAVSSSDGGITWTATLTPAAGITQGNNHIVLDNTSVADTAGNAGAGTTASNAYDVDSVRPTATIVIANPTMKVGDTSLVTFTFSEAVTGFSNADLTVSNGTLSAVSSSDGGVTWTATFTPTSNVHAISNVISLNNTTYTDLAGNAGTGVTSSANFTIDTVRPTATIVVANPALNAGSSSLVTITFSEAVSGFTNADLTVEHGTLSAVSSSDGGVTWSATFTPSVNVTDTTNVITLDNSGVQNASGNAGTGATTSNNYSIDTQRPTATVTVANPNLGIGQTTTVTIAFSEVVSGFSLADLSVANGTLSNLASSDGGKTWTATLTPTAAITDPTNLIVLDTALVSDNAGNAGAGIAISNNYAIDGERPTVTIVVADTTLSVGKASQVLITFSEAVSGLDIADFTVEHGVLSNLRSSDGGKTWTATLTPTAGITDTSNVITLHNTGYADAAGNTGTGTTDSNRYAIDTVAPTAPALVLEQSTLVNGQQVSPTGLVLISGLEAGGSWQYSLDNGASWIAGHGDSLQLPGPGAYSLWVQQRDAAGNASAVASLNGIVQPLLPPVAPAPIIFAASDSLGGAGLAPFQPSAVSEPSADFLHSTSALLSSSSSSQSMGALRPEGWSGYGALSSQSLAGFNEWIGSPLVVPSEPVRFGLDGNTGLFSVSVGRSTLDLKSLLITPESPWDAASLQFSFSGQQDLPRWIQLDRHTGQLSINAPKDLSTTLVLHIKVSDGAGHESVRTFKLVVGDAPAASSAPAGRAGLSEKMARAARQQAGHRMSMYTHG</sequence>
<dbReference type="InterPro" id="IPR014755">
    <property type="entry name" value="Cu-Rt/internalin_Ig-like"/>
</dbReference>
<evidence type="ECO:0000259" key="3">
    <source>
        <dbReference type="Pfam" id="PF19078"/>
    </source>
</evidence>
<feature type="domain" description="Bacterial Ig-like" evidence="3">
    <location>
        <begin position="1545"/>
        <end position="1646"/>
    </location>
</feature>
<feature type="domain" description="Bacterial Ig-like" evidence="3">
    <location>
        <begin position="933"/>
        <end position="1034"/>
    </location>
</feature>
<feature type="domain" description="Bacterial Ig-like" evidence="3">
    <location>
        <begin position="730"/>
        <end position="830"/>
    </location>
</feature>
<organism evidence="4 5">
    <name type="scientific">Comamonas guangdongensis</name>
    <dbReference type="NCBI Taxonomy" id="510515"/>
    <lineage>
        <taxon>Bacteria</taxon>
        <taxon>Pseudomonadati</taxon>
        <taxon>Pseudomonadota</taxon>
        <taxon>Betaproteobacteria</taxon>
        <taxon>Burkholderiales</taxon>
        <taxon>Comamonadaceae</taxon>
        <taxon>Comamonas</taxon>
    </lineage>
</organism>
<dbReference type="InterPro" id="IPR015919">
    <property type="entry name" value="Cadherin-like_sf"/>
</dbReference>
<dbReference type="PANTHER" id="PTHR34677:SF3">
    <property type="entry name" value="BACTERIAL IG-LIKE DOMAIN-CONTAINING PROTEIN"/>
    <property type="match status" value="1"/>
</dbReference>
<dbReference type="Gene3D" id="2.60.40.1220">
    <property type="match status" value="4"/>
</dbReference>
<dbReference type="RefSeq" id="WP_369340060.1">
    <property type="nucleotide sequence ID" value="NZ_JBFYGN010000028.1"/>
</dbReference>
<gene>
    <name evidence="4" type="ORF">AB6724_18780</name>
</gene>
<dbReference type="Pfam" id="PF19078">
    <property type="entry name" value="Big_12"/>
    <property type="match status" value="12"/>
</dbReference>
<dbReference type="Proteomes" id="UP001561046">
    <property type="component" value="Unassembled WGS sequence"/>
</dbReference>
<proteinExistence type="predicted"/>
<dbReference type="InterPro" id="IPR025592">
    <property type="entry name" value="DUF4347"/>
</dbReference>
<reference evidence="4 5" key="1">
    <citation type="journal article" date="2013" name="Int. J. Syst. Evol. Microbiol.">
        <title>Comamonas guangdongensis sp. nov., isolated from subterranean forest sediment, and emended description of the genus Comamonas.</title>
        <authorList>
            <person name="Zhang J."/>
            <person name="Wang Y."/>
            <person name="Zhou S."/>
            <person name="Wu C."/>
            <person name="He J."/>
            <person name="Li F."/>
        </authorList>
    </citation>
    <scope>NUCLEOTIDE SEQUENCE [LARGE SCALE GENOMIC DNA]</scope>
    <source>
        <strain evidence="4 5">CCTCC AB2011133</strain>
    </source>
</reference>
<evidence type="ECO:0000259" key="2">
    <source>
        <dbReference type="Pfam" id="PF14252"/>
    </source>
</evidence>
<dbReference type="InterPro" id="IPR044048">
    <property type="entry name" value="Big_12"/>
</dbReference>
<evidence type="ECO:0000256" key="1">
    <source>
        <dbReference type="ARBA" id="ARBA00022729"/>
    </source>
</evidence>
<protein>
    <submittedName>
        <fullName evidence="4">Ig-like domain-containing protein</fullName>
    </submittedName>
</protein>
<name>A0ABV3ZZK4_9BURK</name>
<feature type="domain" description="Bacterial Ig-like" evidence="3">
    <location>
        <begin position="1749"/>
        <end position="1850"/>
    </location>
</feature>
<feature type="domain" description="Bacterial Ig-like" evidence="3">
    <location>
        <begin position="1443"/>
        <end position="1544"/>
    </location>
</feature>
<dbReference type="PANTHER" id="PTHR34677">
    <property type="match status" value="1"/>
</dbReference>
<keyword evidence="1" id="KW-0732">Signal</keyword>
<feature type="domain" description="Bacterial Ig-like" evidence="3">
    <location>
        <begin position="1035"/>
        <end position="1136"/>
    </location>
</feature>
<feature type="domain" description="Bacterial Ig-like" evidence="3">
    <location>
        <begin position="1137"/>
        <end position="1238"/>
    </location>
</feature>
<comment type="caution">
    <text evidence="4">The sequence shown here is derived from an EMBL/GenBank/DDBJ whole genome shotgun (WGS) entry which is preliminary data.</text>
</comment>
<dbReference type="SMART" id="SM00564">
    <property type="entry name" value="PQQ"/>
    <property type="match status" value="8"/>
</dbReference>
<feature type="domain" description="Bacterial Ig-like" evidence="3">
    <location>
        <begin position="831"/>
        <end position="932"/>
    </location>
</feature>
<feature type="domain" description="Bacterial Ig-like" evidence="3">
    <location>
        <begin position="1239"/>
        <end position="1340"/>
    </location>
</feature>
<dbReference type="InterPro" id="IPR018391">
    <property type="entry name" value="PQQ_b-propeller_rpt"/>
</dbReference>
<keyword evidence="5" id="KW-1185">Reference proteome</keyword>
<feature type="domain" description="Bacterial Ig-like" evidence="3">
    <location>
        <begin position="1647"/>
        <end position="1748"/>
    </location>
</feature>